<name>A0ACB8IJ17_CITSI</name>
<protein>
    <submittedName>
        <fullName evidence="1">Uncharacterized protein</fullName>
    </submittedName>
</protein>
<accession>A0ACB8IJ17</accession>
<gene>
    <name evidence="1" type="ORF">KPL71_023455</name>
</gene>
<dbReference type="Proteomes" id="UP000829398">
    <property type="component" value="Chromosome 8"/>
</dbReference>
<evidence type="ECO:0000313" key="2">
    <source>
        <dbReference type="Proteomes" id="UP000829398"/>
    </source>
</evidence>
<comment type="caution">
    <text evidence="1">The sequence shown here is derived from an EMBL/GenBank/DDBJ whole genome shotgun (WGS) entry which is preliminary data.</text>
</comment>
<sequence>MMLSLLISGPKQPGNDIDVYLAPLIEDLKILWNVGVDVFDAYMKQTFNLRAVLMRTISDFPAYRNLSGCTVKGYSGCLVCGINTCACWLPHSWKMSYMGHRLFIENSPRPLSGTKILNLVADIHTKFGKKVQKKQKRGEVDGHNKGKGEGNSKGKGEGEGEGEVEGEGEGESEIEGEGEGNGDVAQLLYKKRSIFFDLEYWEHLLVRHQLDVMHIEKNLSCSDKKIKEISSIKIGKKVSFNLNVQNYEPLQDDETAYRLSESDEDEMREKNGERFANGSLSTTVSEEKSIGLKMGPFPSNHRYQNCRDSYDDEEDEDDMAHIGSDLDEDDDANDEFEYDYDNENDIDDQRISQSEFLKQPNNQLVESPKRNITNNNMQMQLPASTDGDPKRNDWDRSQYINSLLNPVENLTQWKAVKARTAAAPQLLRKENNGLQQEAQVPSYLTTSSNLYSFNLAPNHNQSKPLLHEIAVDASLSNWLASSNRNESKTSIINNSRSCLRQSREDIPIIDITNLKASTT</sequence>
<organism evidence="1 2">
    <name type="scientific">Citrus sinensis</name>
    <name type="common">Sweet orange</name>
    <name type="synonym">Citrus aurantium var. sinensis</name>
    <dbReference type="NCBI Taxonomy" id="2711"/>
    <lineage>
        <taxon>Eukaryota</taxon>
        <taxon>Viridiplantae</taxon>
        <taxon>Streptophyta</taxon>
        <taxon>Embryophyta</taxon>
        <taxon>Tracheophyta</taxon>
        <taxon>Spermatophyta</taxon>
        <taxon>Magnoliopsida</taxon>
        <taxon>eudicotyledons</taxon>
        <taxon>Gunneridae</taxon>
        <taxon>Pentapetalae</taxon>
        <taxon>rosids</taxon>
        <taxon>malvids</taxon>
        <taxon>Sapindales</taxon>
        <taxon>Rutaceae</taxon>
        <taxon>Aurantioideae</taxon>
        <taxon>Citrus</taxon>
    </lineage>
</organism>
<reference evidence="2" key="1">
    <citation type="journal article" date="2023" name="Hortic. Res.">
        <title>A chromosome-level phased genome enabling allele-level studies in sweet orange: a case study on citrus Huanglongbing tolerance.</title>
        <authorList>
            <person name="Wu B."/>
            <person name="Yu Q."/>
            <person name="Deng Z."/>
            <person name="Duan Y."/>
            <person name="Luo F."/>
            <person name="Gmitter F. Jr."/>
        </authorList>
    </citation>
    <scope>NUCLEOTIDE SEQUENCE [LARGE SCALE GENOMIC DNA]</scope>
    <source>
        <strain evidence="2">cv. Valencia</strain>
    </source>
</reference>
<proteinExistence type="predicted"/>
<dbReference type="EMBL" id="CM039177">
    <property type="protein sequence ID" value="KAH9697072.1"/>
    <property type="molecule type" value="Genomic_DNA"/>
</dbReference>
<evidence type="ECO:0000313" key="1">
    <source>
        <dbReference type="EMBL" id="KAH9697072.1"/>
    </source>
</evidence>
<keyword evidence="2" id="KW-1185">Reference proteome</keyword>